<accession>A0ABW8UPP4</accession>
<comment type="caution">
    <text evidence="2">The sequence shown here is derived from an EMBL/GenBank/DDBJ whole genome shotgun (WGS) entry which is preliminary data.</text>
</comment>
<feature type="chain" id="PRO_5047110539" evidence="1">
    <location>
        <begin position="19"/>
        <end position="179"/>
    </location>
</feature>
<keyword evidence="3" id="KW-1185">Reference proteome</keyword>
<dbReference type="Proteomes" id="UP001627408">
    <property type="component" value="Unassembled WGS sequence"/>
</dbReference>
<keyword evidence="1" id="KW-0732">Signal</keyword>
<gene>
    <name evidence="2" type="ORF">ACERZ8_04130</name>
</gene>
<organism evidence="2 3">
    <name type="scientific">Tateyamaria armeniaca</name>
    <dbReference type="NCBI Taxonomy" id="2518930"/>
    <lineage>
        <taxon>Bacteria</taxon>
        <taxon>Pseudomonadati</taxon>
        <taxon>Pseudomonadota</taxon>
        <taxon>Alphaproteobacteria</taxon>
        <taxon>Rhodobacterales</taxon>
        <taxon>Roseobacteraceae</taxon>
        <taxon>Tateyamaria</taxon>
    </lineage>
</organism>
<dbReference type="RefSeq" id="WP_407590861.1">
    <property type="nucleotide sequence ID" value="NZ_JBHDIY010000002.1"/>
</dbReference>
<evidence type="ECO:0000313" key="2">
    <source>
        <dbReference type="EMBL" id="MFL4469093.1"/>
    </source>
</evidence>
<sequence length="179" mass="18691">MRWVALTFALIAPQIGLAQDQAAFEAALAECARYVVAQPEADWNFQTAPASVDQDEGGTDASVVYPAGSGGNFDFAVSYSHTKGTSTTPGTWSCAGVGPKSPQWPQFTVTGWIGADARLRAAGLVELKFPPPQRAYANCTAEAADVYVLFNAGEGDRVVFAATTGPTAAAFCSSMGWKG</sequence>
<evidence type="ECO:0000256" key="1">
    <source>
        <dbReference type="SAM" id="SignalP"/>
    </source>
</evidence>
<dbReference type="EMBL" id="JBHDIY010000002">
    <property type="protein sequence ID" value="MFL4469093.1"/>
    <property type="molecule type" value="Genomic_DNA"/>
</dbReference>
<protein>
    <submittedName>
        <fullName evidence="2">Uncharacterized protein</fullName>
    </submittedName>
</protein>
<evidence type="ECO:0000313" key="3">
    <source>
        <dbReference type="Proteomes" id="UP001627408"/>
    </source>
</evidence>
<proteinExistence type="predicted"/>
<name>A0ABW8UPP4_9RHOB</name>
<reference evidence="2 3" key="1">
    <citation type="submission" date="2024-08" db="EMBL/GenBank/DDBJ databases">
        <title>Tateyamaria sp. nov., isolated from marine algae.</title>
        <authorList>
            <person name="Choi B.J."/>
            <person name="Kim J.M."/>
            <person name="Lee J.K."/>
            <person name="Choi D.G."/>
            <person name="Bayburt H."/>
            <person name="Baek J.H."/>
            <person name="Han D.M."/>
            <person name="Jeon C.O."/>
        </authorList>
    </citation>
    <scope>NUCLEOTIDE SEQUENCE [LARGE SCALE GENOMIC DNA]</scope>
    <source>
        <strain evidence="2 3">KMU-156</strain>
    </source>
</reference>
<feature type="signal peptide" evidence="1">
    <location>
        <begin position="1"/>
        <end position="18"/>
    </location>
</feature>